<keyword evidence="3" id="KW-0904">Protein phosphatase</keyword>
<dbReference type="Gene3D" id="3.40.50.2300">
    <property type="match status" value="1"/>
</dbReference>
<evidence type="ECO:0000313" key="6">
    <source>
        <dbReference type="Proteomes" id="UP001231362"/>
    </source>
</evidence>
<dbReference type="GO" id="GO:0004725">
    <property type="term" value="F:protein tyrosine phosphatase activity"/>
    <property type="evidence" value="ECO:0007669"/>
    <property type="project" value="UniProtKB-EC"/>
</dbReference>
<gene>
    <name evidence="5" type="ORF">J2S07_000621</name>
</gene>
<dbReference type="InterPro" id="IPR050438">
    <property type="entry name" value="LMW_PTPase"/>
</dbReference>
<dbReference type="PRINTS" id="PR00719">
    <property type="entry name" value="LMWPTPASE"/>
</dbReference>
<dbReference type="Pfam" id="PF01451">
    <property type="entry name" value="LMWPc"/>
    <property type="match status" value="1"/>
</dbReference>
<reference evidence="5 6" key="1">
    <citation type="submission" date="2023-07" db="EMBL/GenBank/DDBJ databases">
        <title>Genomic Encyclopedia of Type Strains, Phase IV (KMG-IV): sequencing the most valuable type-strain genomes for metagenomic binning, comparative biology and taxonomic classification.</title>
        <authorList>
            <person name="Goeker M."/>
        </authorList>
    </citation>
    <scope>NUCLEOTIDE SEQUENCE [LARGE SCALE GENOMIC DNA]</scope>
    <source>
        <strain evidence="5 6">DSM 23948</strain>
    </source>
</reference>
<feature type="domain" description="Phosphotyrosine protein phosphatase I" evidence="4">
    <location>
        <begin position="2"/>
        <end position="143"/>
    </location>
</feature>
<dbReference type="PANTHER" id="PTHR11717:SF31">
    <property type="entry name" value="LOW MOLECULAR WEIGHT PROTEIN-TYROSINE-PHOSPHATASE ETP-RELATED"/>
    <property type="match status" value="1"/>
</dbReference>
<dbReference type="RefSeq" id="WP_307148926.1">
    <property type="nucleotide sequence ID" value="NZ_JAUSTU010000002.1"/>
</dbReference>
<dbReference type="InterPro" id="IPR036196">
    <property type="entry name" value="Ptyr_pPase_sf"/>
</dbReference>
<evidence type="ECO:0000256" key="3">
    <source>
        <dbReference type="ARBA" id="ARBA00022912"/>
    </source>
</evidence>
<organism evidence="5 6">
    <name type="scientific">Anoxybacillus andreesenii</name>
    <dbReference type="NCBI Taxonomy" id="1325932"/>
    <lineage>
        <taxon>Bacteria</taxon>
        <taxon>Bacillati</taxon>
        <taxon>Bacillota</taxon>
        <taxon>Bacilli</taxon>
        <taxon>Bacillales</taxon>
        <taxon>Anoxybacillaceae</taxon>
        <taxon>Anoxybacillus</taxon>
    </lineage>
</organism>
<name>A0ABT9V042_9BACL</name>
<dbReference type="EMBL" id="JAUSTU010000002">
    <property type="protein sequence ID" value="MDQ0154317.1"/>
    <property type="molecule type" value="Genomic_DNA"/>
</dbReference>
<proteinExistence type="inferred from homology"/>
<keyword evidence="2 5" id="KW-0378">Hydrolase</keyword>
<evidence type="ECO:0000313" key="5">
    <source>
        <dbReference type="EMBL" id="MDQ0154317.1"/>
    </source>
</evidence>
<keyword evidence="6" id="KW-1185">Reference proteome</keyword>
<dbReference type="SUPFAM" id="SSF52788">
    <property type="entry name" value="Phosphotyrosine protein phosphatases I"/>
    <property type="match status" value="1"/>
</dbReference>
<comment type="caution">
    <text evidence="5">The sequence shown here is derived from an EMBL/GenBank/DDBJ whole genome shotgun (WGS) entry which is preliminary data.</text>
</comment>
<dbReference type="Proteomes" id="UP001231362">
    <property type="component" value="Unassembled WGS sequence"/>
</dbReference>
<evidence type="ECO:0000256" key="2">
    <source>
        <dbReference type="ARBA" id="ARBA00022801"/>
    </source>
</evidence>
<evidence type="ECO:0000256" key="1">
    <source>
        <dbReference type="ARBA" id="ARBA00011063"/>
    </source>
</evidence>
<protein>
    <submittedName>
        <fullName evidence="5">Protein-tyrosine phosphatase</fullName>
        <ecNumber evidence="5">3.1.3.48</ecNumber>
    </submittedName>
</protein>
<dbReference type="EC" id="3.1.3.48" evidence="5"/>
<dbReference type="InterPro" id="IPR023485">
    <property type="entry name" value="Ptyr_pPase"/>
</dbReference>
<evidence type="ECO:0000259" key="4">
    <source>
        <dbReference type="SMART" id="SM00226"/>
    </source>
</evidence>
<dbReference type="SMART" id="SM00226">
    <property type="entry name" value="LMWPc"/>
    <property type="match status" value="1"/>
</dbReference>
<dbReference type="CDD" id="cd16344">
    <property type="entry name" value="LMWPAP"/>
    <property type="match status" value="1"/>
</dbReference>
<sequence>MIRILFVCTGNTCRSPMAEAILKNKAISGIDAKSAGVYAISGMPASEQAQKVLEEQHISHAHQSSSLSNELVDWATHILTMTEGHKEAVINMFPKVKEKTYTLKEFAGHTADVEIMDPFGGSLEIYRQTYHEIQENIEEILKRLGNE</sequence>
<comment type="similarity">
    <text evidence="1">Belongs to the low molecular weight phosphotyrosine protein phosphatase family.</text>
</comment>
<dbReference type="PANTHER" id="PTHR11717">
    <property type="entry name" value="LOW MOLECULAR WEIGHT PROTEIN TYROSINE PHOSPHATASE"/>
    <property type="match status" value="1"/>
</dbReference>
<accession>A0ABT9V042</accession>
<dbReference type="InterPro" id="IPR017867">
    <property type="entry name" value="Tyr_phospatase_low_mol_wt"/>
</dbReference>